<accession>A0ACC2WMR8</accession>
<sequence>MKKRQTSIFDYRETCSRRLVRLETTSYIDLTVEDDVELVKHEVEDELDVTKTADLVKDKPKSTEDASELKDREHIKTEDIKMEDFGQNDGKIDDRIDGKIDGNLFNSDSDNLKDPEDKGSQPLPKIKQEFFLKVEGSVPILCPVCNRDLGFLELNTRVQHVEMCLVTPKKEEVDTKKRTQKNPDPRERYKNKKTKYSDGPKVIKHPTSHGERTRTPIPQLKIMDFPVVENSTYKVLVDAFSFAPHESISQYFLTHFHADHYGGITKKWSYNRVFSSLEEYEDETKFRRIIYASEVTSRLLTLRFGIDPRFIKDLKFDTRYCVKFYDDSGSPVDVQDGGYESNDSVPGLYVTPITANHCPGAAIFLFESISRDLKVYRILHCGDFRVSNVILQHPLLTPFHAVGGSRALDKVYLDTTYMDPKYNFPKQELVCETVANMFHRLVYAHASETKPLSNWLGILKQSRITDFMSSGKTKKKKFLILVGTYLIGKENLAIAILKKLRNCPIYVLCINSRSDKLDIIRTYDNEYLSKYVTNEDRGDEKCQCVVHLVPMNIVGSKGEISNYFTHNKYYDTFEQCVGLRPTGWSFQEKKTEGVNNDEVLEDYGDWETTINMPRAHAINTIADIMLEQPPYAFTDVAPSKTNKAPYNIYSLPYSEHSSFRELSYFGIFFNIGKIIPTVNTHNEWSIKRMDDIIAQWEDIRTIKRDRQLDMKLGKGLLQKIESLDLNSF</sequence>
<dbReference type="EMBL" id="JASBWR010000003">
    <property type="protein sequence ID" value="KAJ9112942.1"/>
    <property type="molecule type" value="Genomic_DNA"/>
</dbReference>
<keyword evidence="2" id="KW-1185">Reference proteome</keyword>
<reference evidence="1" key="1">
    <citation type="submission" date="2023-04" db="EMBL/GenBank/DDBJ databases">
        <title>Draft Genome sequencing of Naganishia species isolated from polar environments using Oxford Nanopore Technology.</title>
        <authorList>
            <person name="Leo P."/>
            <person name="Venkateswaran K."/>
        </authorList>
    </citation>
    <scope>NUCLEOTIDE SEQUENCE</scope>
    <source>
        <strain evidence="1">MNA-CCFEE 5261</strain>
    </source>
</reference>
<gene>
    <name evidence="1" type="ORF">QFC19_000497</name>
</gene>
<protein>
    <submittedName>
        <fullName evidence="1">Uncharacterized protein</fullName>
    </submittedName>
</protein>
<comment type="caution">
    <text evidence="1">The sequence shown here is derived from an EMBL/GenBank/DDBJ whole genome shotgun (WGS) entry which is preliminary data.</text>
</comment>
<organism evidence="1 2">
    <name type="scientific">Naganishia cerealis</name>
    <dbReference type="NCBI Taxonomy" id="610337"/>
    <lineage>
        <taxon>Eukaryota</taxon>
        <taxon>Fungi</taxon>
        <taxon>Dikarya</taxon>
        <taxon>Basidiomycota</taxon>
        <taxon>Agaricomycotina</taxon>
        <taxon>Tremellomycetes</taxon>
        <taxon>Filobasidiales</taxon>
        <taxon>Filobasidiaceae</taxon>
        <taxon>Naganishia</taxon>
    </lineage>
</organism>
<evidence type="ECO:0000313" key="2">
    <source>
        <dbReference type="Proteomes" id="UP001241377"/>
    </source>
</evidence>
<name>A0ACC2WMR8_9TREE</name>
<dbReference type="Proteomes" id="UP001241377">
    <property type="component" value="Unassembled WGS sequence"/>
</dbReference>
<proteinExistence type="predicted"/>
<evidence type="ECO:0000313" key="1">
    <source>
        <dbReference type="EMBL" id="KAJ9112942.1"/>
    </source>
</evidence>